<evidence type="ECO:0000313" key="1">
    <source>
        <dbReference type="EMBL" id="PWZ08920.1"/>
    </source>
</evidence>
<dbReference type="ExpressionAtlas" id="A0A3L6DJZ4">
    <property type="expression patterns" value="baseline and differential"/>
</dbReference>
<sequence length="429" mass="49646">MVWHLLSQIPNMLRRRLPHWNSCAPLAFLLPFNPQAFPGSIAQLGDVRRYLHIGNDRFRFSGDAWSGSRINQNKCEISVKFERLLNFQIRPLPQHFLGFREGNCIFAQIFVVSNVHICSVCSCEILNETKELQQITNDKQKNQVVRIQHFTFIFAEDVNKQNRQAVHSTFTTDMFVFDNFGTLQHVGLKAQTMEMMYTIIADEFKSMDNKDMRPEDYLNFFCLGNREEPPSNGSPESEKSTYKSAEIVCFCIFLILKEAFEDAEITHVDDTVDPDIEFMKKKLEDLDKPMKRRNDKLLKIEHELFLYSQPKSIVGTPAYIAHEVLLKKEYNGKTITIPEIRNHPWFLKNLLADQMDDNTMSKQYEEPEQPMQSMNEFMQILVEATIPAVGSRGLNQFLNDDIDLDDDMEDLDSDAGLDLESSGEIVYAI</sequence>
<dbReference type="AlphaFoldDB" id="A0A3L6DJZ4"/>
<proteinExistence type="predicted"/>
<dbReference type="Proteomes" id="UP000251960">
    <property type="component" value="Chromosome 8"/>
</dbReference>
<keyword evidence="1" id="KW-0808">Transferase</keyword>
<protein>
    <submittedName>
        <fullName evidence="1">Serine/threonine-protein kinase SAPK10</fullName>
    </submittedName>
</protein>
<comment type="caution">
    <text evidence="1">The sequence shown here is derived from an EMBL/GenBank/DDBJ whole genome shotgun (WGS) entry which is preliminary data.</text>
</comment>
<name>A0A3L6DJZ4_MAIZE</name>
<accession>A0A3L6DJZ4</accession>
<reference evidence="1" key="1">
    <citation type="journal article" date="2018" name="Nat. Genet.">
        <title>Extensive intraspecific gene order and gene structural variations between Mo17 and other maize genomes.</title>
        <authorList>
            <person name="Sun S."/>
            <person name="Zhou Y."/>
            <person name="Chen J."/>
            <person name="Shi J."/>
            <person name="Zhao H."/>
            <person name="Zhao H."/>
            <person name="Song W."/>
            <person name="Zhang M."/>
            <person name="Cui Y."/>
            <person name="Dong X."/>
            <person name="Liu H."/>
            <person name="Ma X."/>
            <person name="Jiao Y."/>
            <person name="Wang B."/>
            <person name="Wei X."/>
            <person name="Stein J.C."/>
            <person name="Glaubitz J.C."/>
            <person name="Lu F."/>
            <person name="Yu G."/>
            <person name="Liang C."/>
            <person name="Fengler K."/>
            <person name="Li B."/>
            <person name="Rafalski A."/>
            <person name="Schnable P.S."/>
            <person name="Ware D.H."/>
            <person name="Buckler E.S."/>
            <person name="Lai J."/>
        </authorList>
    </citation>
    <scope>NUCLEOTIDE SEQUENCE [LARGE SCALE GENOMIC DNA]</scope>
    <source>
        <tissue evidence="1">Seedling</tissue>
    </source>
</reference>
<dbReference type="GO" id="GO:0016301">
    <property type="term" value="F:kinase activity"/>
    <property type="evidence" value="ECO:0007669"/>
    <property type="project" value="UniProtKB-KW"/>
</dbReference>
<keyword evidence="1" id="KW-0418">Kinase</keyword>
<dbReference type="EMBL" id="NCVQ01000009">
    <property type="protein sequence ID" value="PWZ08920.1"/>
    <property type="molecule type" value="Genomic_DNA"/>
</dbReference>
<organism evidence="1">
    <name type="scientific">Zea mays</name>
    <name type="common">Maize</name>
    <dbReference type="NCBI Taxonomy" id="4577"/>
    <lineage>
        <taxon>Eukaryota</taxon>
        <taxon>Viridiplantae</taxon>
        <taxon>Streptophyta</taxon>
        <taxon>Embryophyta</taxon>
        <taxon>Tracheophyta</taxon>
        <taxon>Spermatophyta</taxon>
        <taxon>Magnoliopsida</taxon>
        <taxon>Liliopsida</taxon>
        <taxon>Poales</taxon>
        <taxon>Poaceae</taxon>
        <taxon>PACMAD clade</taxon>
        <taxon>Panicoideae</taxon>
        <taxon>Andropogonodae</taxon>
        <taxon>Andropogoneae</taxon>
        <taxon>Tripsacinae</taxon>
        <taxon>Zea</taxon>
    </lineage>
</organism>
<gene>
    <name evidence="1" type="primary">SAPK10_0</name>
    <name evidence="1" type="ORF">Zm00014a_012684</name>
</gene>